<accession>A0A182DYJ9</accession>
<dbReference type="Gene3D" id="3.30.1330.10">
    <property type="entry name" value="PurM-like, N-terminal domain"/>
    <property type="match status" value="1"/>
</dbReference>
<dbReference type="SUPFAM" id="SSF55326">
    <property type="entry name" value="PurM N-terminal domain-like"/>
    <property type="match status" value="1"/>
</dbReference>
<dbReference type="Pfam" id="PF00586">
    <property type="entry name" value="AIRS"/>
    <property type="match status" value="1"/>
</dbReference>
<dbReference type="NCBIfam" id="TIGR00476">
    <property type="entry name" value="selD"/>
    <property type="match status" value="1"/>
</dbReference>
<dbReference type="OrthoDB" id="409395at2759"/>
<evidence type="ECO:0000256" key="9">
    <source>
        <dbReference type="ARBA" id="ARBA00023242"/>
    </source>
</evidence>
<keyword evidence="7" id="KW-0418">Kinase</keyword>
<dbReference type="Pfam" id="PF02769">
    <property type="entry name" value="AIRS_C"/>
    <property type="match status" value="1"/>
</dbReference>
<keyword evidence="5" id="KW-0547">Nucleotide-binding</keyword>
<organism evidence="17">
    <name type="scientific">Onchocerca ochengi</name>
    <name type="common">Filarial nematode worm</name>
    <dbReference type="NCBI Taxonomy" id="42157"/>
    <lineage>
        <taxon>Eukaryota</taxon>
        <taxon>Metazoa</taxon>
        <taxon>Ecdysozoa</taxon>
        <taxon>Nematoda</taxon>
        <taxon>Chromadorea</taxon>
        <taxon>Rhabditida</taxon>
        <taxon>Spirurina</taxon>
        <taxon>Spiruromorpha</taxon>
        <taxon>Filarioidea</taxon>
        <taxon>Onchocercidae</taxon>
        <taxon>Onchocerca</taxon>
    </lineage>
</organism>
<dbReference type="EMBL" id="UYRW01000079">
    <property type="protein sequence ID" value="VDK62774.1"/>
    <property type="molecule type" value="Genomic_DNA"/>
</dbReference>
<dbReference type="Pfam" id="PF02301">
    <property type="entry name" value="HORMA"/>
    <property type="match status" value="1"/>
</dbReference>
<dbReference type="GO" id="GO:0051301">
    <property type="term" value="P:cell division"/>
    <property type="evidence" value="ECO:0007669"/>
    <property type="project" value="UniProtKB-KW"/>
</dbReference>
<dbReference type="InterPro" id="IPR016188">
    <property type="entry name" value="PurM-like_N"/>
</dbReference>
<dbReference type="FunFam" id="3.30.900.10:FF:000002">
    <property type="entry name" value="Mitotic spindle assembly checkpoint protein MAD2A"/>
    <property type="match status" value="1"/>
</dbReference>
<evidence type="ECO:0000256" key="1">
    <source>
        <dbReference type="ARBA" id="ARBA00004123"/>
    </source>
</evidence>
<keyword evidence="8" id="KW-0067">ATP-binding</keyword>
<comment type="similarity">
    <text evidence="2">Belongs to the MAD2 family.</text>
</comment>
<evidence type="ECO:0000256" key="8">
    <source>
        <dbReference type="ARBA" id="ARBA00022840"/>
    </source>
</evidence>
<evidence type="ECO:0000256" key="6">
    <source>
        <dbReference type="ARBA" id="ARBA00022776"/>
    </source>
</evidence>
<keyword evidence="3" id="KW-0132">Cell division</keyword>
<keyword evidence="9" id="KW-0539">Nucleus</keyword>
<evidence type="ECO:0000256" key="2">
    <source>
        <dbReference type="ARBA" id="ARBA00010348"/>
    </source>
</evidence>
<keyword evidence="11" id="KW-0131">Cell cycle</keyword>
<dbReference type="InterPro" id="IPR036921">
    <property type="entry name" value="PurM-like_N_sf"/>
</dbReference>
<dbReference type="GO" id="GO:0016260">
    <property type="term" value="P:selenocysteine biosynthetic process"/>
    <property type="evidence" value="ECO:0007669"/>
    <property type="project" value="TreeGrafter"/>
</dbReference>
<evidence type="ECO:0000256" key="10">
    <source>
        <dbReference type="ARBA" id="ARBA00023266"/>
    </source>
</evidence>
<dbReference type="InterPro" id="IPR010918">
    <property type="entry name" value="PurM-like_C_dom"/>
</dbReference>
<keyword evidence="6" id="KW-0498">Mitosis</keyword>
<gene>
    <name evidence="15" type="ORF">NOO_LOCUS748</name>
</gene>
<evidence type="ECO:0000313" key="16">
    <source>
        <dbReference type="Proteomes" id="UP000271087"/>
    </source>
</evidence>
<evidence type="ECO:0000313" key="17">
    <source>
        <dbReference type="WBParaSite" id="nOo.2.0.1.t00748-RA"/>
    </source>
</evidence>
<dbReference type="InterPro" id="IPR003511">
    <property type="entry name" value="HORMA_dom"/>
</dbReference>
<dbReference type="STRING" id="42157.A0A182DYJ9"/>
<dbReference type="PROSITE" id="PS50815">
    <property type="entry name" value="HORMA"/>
    <property type="match status" value="1"/>
</dbReference>
<evidence type="ECO:0000313" key="15">
    <source>
        <dbReference type="EMBL" id="VDK62774.1"/>
    </source>
</evidence>
<keyword evidence="16" id="KW-1185">Reference proteome</keyword>
<dbReference type="Gene3D" id="3.90.650.10">
    <property type="entry name" value="PurM-like C-terminal domain"/>
    <property type="match status" value="1"/>
</dbReference>
<dbReference type="CDD" id="cd02195">
    <property type="entry name" value="SelD"/>
    <property type="match status" value="1"/>
</dbReference>
<evidence type="ECO:0000256" key="13">
    <source>
        <dbReference type="ARBA" id="ARBA00076594"/>
    </source>
</evidence>
<dbReference type="Gene3D" id="3.30.900.10">
    <property type="entry name" value="HORMA domain"/>
    <property type="match status" value="1"/>
</dbReference>
<dbReference type="AlphaFoldDB" id="A0A182DYJ9"/>
<comment type="subcellular location">
    <subcellularLocation>
        <location evidence="1">Nucleus</location>
    </subcellularLocation>
</comment>
<dbReference type="FunFam" id="3.90.650.10:FF:000010">
    <property type="entry name" value="Selenide, water dikinase"/>
    <property type="match status" value="1"/>
</dbReference>
<evidence type="ECO:0000256" key="11">
    <source>
        <dbReference type="ARBA" id="ARBA00023306"/>
    </source>
</evidence>
<dbReference type="PANTHER" id="PTHR10256:SF0">
    <property type="entry name" value="INACTIVE SELENIDE, WATER DIKINASE-LIKE PROTEIN-RELATED"/>
    <property type="match status" value="1"/>
</dbReference>
<dbReference type="GO" id="GO:0005634">
    <property type="term" value="C:nucleus"/>
    <property type="evidence" value="ECO:0007669"/>
    <property type="project" value="UniProtKB-SubCell"/>
</dbReference>
<keyword evidence="4" id="KW-0808">Transferase</keyword>
<evidence type="ECO:0000256" key="5">
    <source>
        <dbReference type="ARBA" id="ARBA00022741"/>
    </source>
</evidence>
<dbReference type="GO" id="GO:1901991">
    <property type="term" value="P:negative regulation of mitotic cell cycle phase transition"/>
    <property type="evidence" value="ECO:0007669"/>
    <property type="project" value="UniProtKB-ARBA"/>
</dbReference>
<name>A0A182DYJ9_ONCOC</name>
<dbReference type="Proteomes" id="UP000271087">
    <property type="component" value="Unassembled WGS sequence"/>
</dbReference>
<dbReference type="GO" id="GO:1990728">
    <property type="term" value="C:mitotic spindle assembly checkpoint MAD1-MAD2 complex"/>
    <property type="evidence" value="ECO:0007669"/>
    <property type="project" value="UniProtKB-ARBA"/>
</dbReference>
<keyword evidence="10" id="KW-0711">Selenium</keyword>
<feature type="domain" description="HORMA" evidence="14">
    <location>
        <begin position="14"/>
        <end position="199"/>
    </location>
</feature>
<protein>
    <recommendedName>
        <fullName evidence="12">Mitotic spindle assembly checkpoint protein MAD2A</fullName>
    </recommendedName>
    <alternativeName>
        <fullName evidence="13">Mitotic arrest deficient 2-like protein 1</fullName>
    </alternativeName>
</protein>
<evidence type="ECO:0000256" key="4">
    <source>
        <dbReference type="ARBA" id="ARBA00022679"/>
    </source>
</evidence>
<evidence type="ECO:0000256" key="3">
    <source>
        <dbReference type="ARBA" id="ARBA00022618"/>
    </source>
</evidence>
<dbReference type="InterPro" id="IPR004536">
    <property type="entry name" value="SPS/SelD"/>
</dbReference>
<dbReference type="InterPro" id="IPR036676">
    <property type="entry name" value="PurM-like_C_sf"/>
</dbReference>
<proteinExistence type="inferred from homology"/>
<evidence type="ECO:0000256" key="7">
    <source>
        <dbReference type="ARBA" id="ARBA00022777"/>
    </source>
</evidence>
<evidence type="ECO:0000259" key="14">
    <source>
        <dbReference type="PROSITE" id="PS50815"/>
    </source>
</evidence>
<reference evidence="17" key="1">
    <citation type="submission" date="2016-06" db="UniProtKB">
        <authorList>
            <consortium name="WormBaseParasite"/>
        </authorList>
    </citation>
    <scope>IDENTIFICATION</scope>
</reference>
<evidence type="ECO:0000256" key="12">
    <source>
        <dbReference type="ARBA" id="ARBA00068928"/>
    </source>
</evidence>
<dbReference type="GO" id="GO:0004756">
    <property type="term" value="F:selenide, water dikinase activity"/>
    <property type="evidence" value="ECO:0007669"/>
    <property type="project" value="TreeGrafter"/>
</dbReference>
<dbReference type="SUPFAM" id="SSF56042">
    <property type="entry name" value="PurM C-terminal domain-like"/>
    <property type="match status" value="1"/>
</dbReference>
<dbReference type="WBParaSite" id="nOo.2.0.1.t00748-RA">
    <property type="protein sequence ID" value="nOo.2.0.1.t00748-RA"/>
    <property type="gene ID" value="nOo.2.0.1.g00748"/>
</dbReference>
<dbReference type="PANTHER" id="PTHR10256">
    <property type="entry name" value="SELENIDE, WATER DIKINASE"/>
    <property type="match status" value="1"/>
</dbReference>
<dbReference type="SUPFAM" id="SSF56019">
    <property type="entry name" value="The spindle assembly checkpoint protein mad2"/>
    <property type="match status" value="1"/>
</dbReference>
<dbReference type="GO" id="GO:0005524">
    <property type="term" value="F:ATP binding"/>
    <property type="evidence" value="ECO:0007669"/>
    <property type="project" value="UniProtKB-KW"/>
</dbReference>
<dbReference type="InterPro" id="IPR036570">
    <property type="entry name" value="HORMA_dom_sf"/>
</dbReference>
<reference evidence="15 16" key="2">
    <citation type="submission" date="2018-08" db="EMBL/GenBank/DDBJ databases">
        <authorList>
            <person name="Laetsch R D."/>
            <person name="Stevens L."/>
            <person name="Kumar S."/>
            <person name="Blaxter L. M."/>
        </authorList>
    </citation>
    <scope>NUCLEOTIDE SEQUENCE [LARGE SCALE GENOMIC DNA]</scope>
</reference>
<sequence>MATDTKIRDVICLKGSAQLVQEFFHFGLNSILYQRGIYPADSFIREKKYGLTMLVTNNPELQKFLAPLLEQVKHWLESKQLRKLVVVISNIQTKDVLERWQFDIDTDPNIQQYGENSTRQKDEKKIRQEMADVIRQITASVTFLPLLETQCSFDVLIYTGKETDTPEDWTESSACVINDAEQVQLRSFSTAVHSKPGLSVDKRLQIMMGHSGRIDVKRIVFCGLHTELILFYMVSFSIKKMKSIINRIKSGFNPVDHGLPADFLLTRLTQMKGCGCKVPRAVGIGLDCCVIPLRHQGLSLVQTTDFFYPLVDDPYLMGRITCANVLSDLYAMGVVNCDNMLILLGVPKDISDKERDVVTTNFFDGFKDTAVEAGTAIRGGQTVRCPWLLLGGVATSVCSVNEMAVVDEARPGDVLLLTKPLGGQVAVNSYEWLKMGNSRVKELNLNEARIVTAYQQVLEQMCRLNRNAARMTLKYGTHASTDVTGFGILGHADNLAKAQKAEVQFVIHTLPIIDYMAEISKAMGNGFNLFSGTSAETSGGLLIAVEKEKAEHLRTELEQLDGFPVWLVGDVVSGLRGAVIAKDVKIVSVASRIHLM</sequence>